<protein>
    <submittedName>
        <fullName evidence="1">Uncharacterized protein</fullName>
    </submittedName>
</protein>
<gene>
    <name evidence="1" type="ORF">I7I52_07563</name>
</gene>
<dbReference type="VEuPathDB" id="FungiDB:I7I52_07563"/>
<evidence type="ECO:0000313" key="2">
    <source>
        <dbReference type="Proteomes" id="UP000670092"/>
    </source>
</evidence>
<accession>A0A8H7YG56</accession>
<organism evidence="1 2">
    <name type="scientific">Ajellomyces capsulatus</name>
    <name type="common">Darling's disease fungus</name>
    <name type="synonym">Histoplasma capsulatum</name>
    <dbReference type="NCBI Taxonomy" id="5037"/>
    <lineage>
        <taxon>Eukaryota</taxon>
        <taxon>Fungi</taxon>
        <taxon>Dikarya</taxon>
        <taxon>Ascomycota</taxon>
        <taxon>Pezizomycotina</taxon>
        <taxon>Eurotiomycetes</taxon>
        <taxon>Eurotiomycetidae</taxon>
        <taxon>Onygenales</taxon>
        <taxon>Ajellomycetaceae</taxon>
        <taxon>Histoplasma</taxon>
    </lineage>
</organism>
<proteinExistence type="predicted"/>
<dbReference type="EMBL" id="JAEVHI010000005">
    <property type="protein sequence ID" value="KAG5290516.1"/>
    <property type="molecule type" value="Genomic_DNA"/>
</dbReference>
<evidence type="ECO:0000313" key="1">
    <source>
        <dbReference type="EMBL" id="KAG5290516.1"/>
    </source>
</evidence>
<dbReference type="AlphaFoldDB" id="A0A8H7YG56"/>
<dbReference type="Proteomes" id="UP000670092">
    <property type="component" value="Unassembled WGS sequence"/>
</dbReference>
<sequence length="84" mass="8913">MMRSVAVSGFEGASTFFFFVAAARAFFLDAAAKTFLGFEVTVPTLREADDRSDCVADAVIGNVDWFVVGGAGVVVDGFEDGDEF</sequence>
<comment type="caution">
    <text evidence="1">The sequence shown here is derived from an EMBL/GenBank/DDBJ whole genome shotgun (WGS) entry which is preliminary data.</text>
</comment>
<reference evidence="1 2" key="1">
    <citation type="submission" date="2021-01" db="EMBL/GenBank/DDBJ databases">
        <title>Chromosome-level genome assembly of a human fungal pathogen reveals clustering of transcriptionally co-regulated genes.</title>
        <authorList>
            <person name="Voorhies M."/>
            <person name="Cohen S."/>
            <person name="Shea T.P."/>
            <person name="Petrus S."/>
            <person name="Munoz J.F."/>
            <person name="Poplawski S."/>
            <person name="Goldman W.E."/>
            <person name="Michael T."/>
            <person name="Cuomo C.A."/>
            <person name="Sil A."/>
            <person name="Beyhan S."/>
        </authorList>
    </citation>
    <scope>NUCLEOTIDE SEQUENCE [LARGE SCALE GENOMIC DNA]</scope>
    <source>
        <strain evidence="1 2">G184AR</strain>
    </source>
</reference>
<name>A0A8H7YG56_AJECA</name>